<proteinExistence type="predicted"/>
<dbReference type="PANTHER" id="PTHR31859">
    <property type="entry name" value="TETRATRICOPEPTIDE REPEAT PROTEIN 39 FAMILY MEMBER"/>
    <property type="match status" value="1"/>
</dbReference>
<evidence type="ECO:0008006" key="3">
    <source>
        <dbReference type="Google" id="ProtNLM"/>
    </source>
</evidence>
<dbReference type="EMBL" id="JALNTZ010000010">
    <property type="protein sequence ID" value="KAJ3639759.1"/>
    <property type="molecule type" value="Genomic_DNA"/>
</dbReference>
<keyword evidence="2" id="KW-1185">Reference proteome</keyword>
<sequence>MASHSDSDVDDQDWDEFEDAVNDLDLPTPEGDMTLERAVEESQRAINYFFNNQFLEAQNLMTPYANTSIYHSLGHSVFLFLEAILTFEHKSIINASTALKHAIRVCNKHRRKNTIGESLGKMVKRNNFDQYSEEEAHAELCHAECLLLKSMLTFMEDETLSSFIKAGIKIRSCYNSYKDCQQILAKSQWGENSTIVHFESGVKMGIGTFNLMISMLPSRVIKLLEFIGFSGNKQLGLHDLIEGYKTDGLRQILCLMTLLGYNLIVLYVLSHQEGDIQLSEEILEKQLKKHPEGVWFLFFKGRLEFMKGNLDTSIEWYKKSWKSQSLWPQFHHVCFWELLWVHCLKTDWKEALVYCTHLLEGSKWSRTIYSYQKAALMCMMKDDLTASEVTTIDSLMKNVPKFKQRIAGKSLPMEKFAVKKAERYFEQGHHLVLPVVELMYIWNLFKTMKNFNVANTMYKLVEKALKELNSQTSSKYYADNKGLVLLLQGACLRQMKSPLQALNCLENVIALQKDIVEDHYLVPYAIVELAFIEWEKGNKEKAVLALEDAKKNYSGYSLESRLHFRIHTALTEYKAEMKNSNIFAVPSISRSVVFTQSRFTRISHLWSAPANGFTVLFRYAGSRYEWERSLAEDVLWFVRIPVRQRHGPWSGGRRIASRDVAAPMRYRQSPLSAREESR</sequence>
<reference evidence="1" key="1">
    <citation type="journal article" date="2023" name="G3 (Bethesda)">
        <title>Whole genome assemblies of Zophobas morio and Tenebrio molitor.</title>
        <authorList>
            <person name="Kaur S."/>
            <person name="Stinson S.A."/>
            <person name="diCenzo G.C."/>
        </authorList>
    </citation>
    <scope>NUCLEOTIDE SEQUENCE</scope>
    <source>
        <strain evidence="1">QUZm001</strain>
    </source>
</reference>
<dbReference type="Proteomes" id="UP001168821">
    <property type="component" value="Unassembled WGS sequence"/>
</dbReference>
<dbReference type="SUPFAM" id="SSF48452">
    <property type="entry name" value="TPR-like"/>
    <property type="match status" value="1"/>
</dbReference>
<dbReference type="Pfam" id="PF10300">
    <property type="entry name" value="Iml2-TPR_39"/>
    <property type="match status" value="1"/>
</dbReference>
<evidence type="ECO:0000313" key="2">
    <source>
        <dbReference type="Proteomes" id="UP001168821"/>
    </source>
</evidence>
<organism evidence="1 2">
    <name type="scientific">Zophobas morio</name>
    <dbReference type="NCBI Taxonomy" id="2755281"/>
    <lineage>
        <taxon>Eukaryota</taxon>
        <taxon>Metazoa</taxon>
        <taxon>Ecdysozoa</taxon>
        <taxon>Arthropoda</taxon>
        <taxon>Hexapoda</taxon>
        <taxon>Insecta</taxon>
        <taxon>Pterygota</taxon>
        <taxon>Neoptera</taxon>
        <taxon>Endopterygota</taxon>
        <taxon>Coleoptera</taxon>
        <taxon>Polyphaga</taxon>
        <taxon>Cucujiformia</taxon>
        <taxon>Tenebrionidae</taxon>
        <taxon>Zophobas</taxon>
    </lineage>
</organism>
<dbReference type="InterPro" id="IPR019412">
    <property type="entry name" value="IML2/TPR_39"/>
</dbReference>
<comment type="caution">
    <text evidence="1">The sequence shown here is derived from an EMBL/GenBank/DDBJ whole genome shotgun (WGS) entry which is preliminary data.</text>
</comment>
<gene>
    <name evidence="1" type="ORF">Zmor_003099</name>
</gene>
<dbReference type="Gene3D" id="1.25.40.10">
    <property type="entry name" value="Tetratricopeptide repeat domain"/>
    <property type="match status" value="2"/>
</dbReference>
<name>A0AA38M1P9_9CUCU</name>
<dbReference type="PANTHER" id="PTHR31859:SF9">
    <property type="entry name" value="TETRATRICOPEPTIDE REPEAT PROTEIN 39B"/>
    <property type="match status" value="1"/>
</dbReference>
<dbReference type="InterPro" id="IPR011990">
    <property type="entry name" value="TPR-like_helical_dom_sf"/>
</dbReference>
<protein>
    <recommendedName>
        <fullName evidence="3">Tetratricopeptide repeat protein 39B</fullName>
    </recommendedName>
</protein>
<dbReference type="AlphaFoldDB" id="A0AA38M1P9"/>
<accession>A0AA38M1P9</accession>
<evidence type="ECO:0000313" key="1">
    <source>
        <dbReference type="EMBL" id="KAJ3639759.1"/>
    </source>
</evidence>